<dbReference type="PROSITE" id="PS51257">
    <property type="entry name" value="PROKAR_LIPOPROTEIN"/>
    <property type="match status" value="1"/>
</dbReference>
<keyword evidence="2" id="KW-0472">Membrane</keyword>
<reference evidence="3 4" key="1">
    <citation type="submission" date="2020-07" db="EMBL/GenBank/DDBJ databases">
        <title>Genomic Encyclopedia of Type Strains, Phase IV (KMG-V): Genome sequencing to study the core and pangenomes of soil and plant-associated prokaryotes.</title>
        <authorList>
            <person name="Whitman W."/>
        </authorList>
    </citation>
    <scope>NUCLEOTIDE SEQUENCE [LARGE SCALE GENOMIC DNA]</scope>
    <source>
        <strain evidence="3 4">SAS40</strain>
    </source>
</reference>
<keyword evidence="2" id="KW-0564">Palmitate</keyword>
<evidence type="ECO:0000256" key="1">
    <source>
        <dbReference type="ARBA" id="ARBA00007613"/>
    </source>
</evidence>
<comment type="caution">
    <text evidence="3">The sequence shown here is derived from an EMBL/GenBank/DDBJ whole genome shotgun (WGS) entry which is preliminary data.</text>
</comment>
<dbReference type="Proteomes" id="UP000542125">
    <property type="component" value="Unassembled WGS sequence"/>
</dbReference>
<evidence type="ECO:0000256" key="2">
    <source>
        <dbReference type="RuleBase" id="RU362097"/>
    </source>
</evidence>
<comment type="similarity">
    <text evidence="1 2">Belongs to the outer membrane factor (OMF) (TC 1.B.17) family.</text>
</comment>
<proteinExistence type="inferred from homology"/>
<keyword evidence="2 3" id="KW-0449">Lipoprotein</keyword>
<dbReference type="GO" id="GO:0015562">
    <property type="term" value="F:efflux transmembrane transporter activity"/>
    <property type="evidence" value="ECO:0007669"/>
    <property type="project" value="InterPro"/>
</dbReference>
<feature type="chain" id="PRO_5031602623" evidence="2">
    <location>
        <begin position="27"/>
        <end position="492"/>
    </location>
</feature>
<name>A0A7Y9ISR9_9BURK</name>
<gene>
    <name evidence="3" type="ORF">FHW18_001663</name>
</gene>
<dbReference type="Pfam" id="PF02321">
    <property type="entry name" value="OEP"/>
    <property type="match status" value="2"/>
</dbReference>
<dbReference type="EMBL" id="JACBYR010000001">
    <property type="protein sequence ID" value="NYE82392.1"/>
    <property type="molecule type" value="Genomic_DNA"/>
</dbReference>
<evidence type="ECO:0000313" key="4">
    <source>
        <dbReference type="Proteomes" id="UP000542125"/>
    </source>
</evidence>
<dbReference type="PANTHER" id="PTHR30203">
    <property type="entry name" value="OUTER MEMBRANE CATION EFFLUX PROTEIN"/>
    <property type="match status" value="1"/>
</dbReference>
<sequence>MPPFRLPTVRSQIVCAALLAATAALAACTTGPDYVRPALDVPAAYREDGPWKLAEPGVIDSNRMWWQVYGDPTLNDLIAQANLANQTVQRAEAVYRQTQAALAAAGAAQLPVVGATAGAGRGRTNNNGTRLTDTFSAGLTASWEVDLWGSIRRSIEASQALTQSSGDDLAAARLSIQATLAQNYFQLRVNDRLRDLYARTLAAYERSAQLAQAQYSAGTALRSDVALAETQLRTAQALAIDLEAQRNLYEHAIAMLMGRAPAQFSLAPVPADAPLPFTLPAIPTGLPSDLLERRPDIASAERLAAAANANIGVARAAYYPRLTLSASGGYAGPVFGDLLTTPTRVWSLGAALAQTLFDGGLRKARDAQAVAAFDAAAAQYRQVTLAGFQEVEDNLSTLRVLDREIAVQDQAVRAAQLAEQLALTQYRAGTTTYLSVVTAQTLLLTNQRTAAQLLARQLVASVTLIRATGGGWSAADTAPLAVSSTDSPSLAK</sequence>
<organism evidence="3 4">
    <name type="scientific">Pigmentiphaga litoralis</name>
    <dbReference type="NCBI Taxonomy" id="516702"/>
    <lineage>
        <taxon>Bacteria</taxon>
        <taxon>Pseudomonadati</taxon>
        <taxon>Pseudomonadota</taxon>
        <taxon>Betaproteobacteria</taxon>
        <taxon>Burkholderiales</taxon>
        <taxon>Alcaligenaceae</taxon>
        <taxon>Pigmentiphaga</taxon>
    </lineage>
</organism>
<accession>A0A7Y9ISR9</accession>
<dbReference type="RefSeq" id="WP_179585248.1">
    <property type="nucleotide sequence ID" value="NZ_JACBYR010000001.1"/>
</dbReference>
<dbReference type="GO" id="GO:0005886">
    <property type="term" value="C:plasma membrane"/>
    <property type="evidence" value="ECO:0007669"/>
    <property type="project" value="UniProtKB-SubCell"/>
</dbReference>
<dbReference type="Gene3D" id="2.20.200.10">
    <property type="entry name" value="Outer membrane efflux proteins (OEP)"/>
    <property type="match status" value="1"/>
</dbReference>
<protein>
    <submittedName>
        <fullName evidence="3">NodT family efflux transporter outer membrane factor (OMF) lipoprotein</fullName>
    </submittedName>
</protein>
<keyword evidence="2" id="KW-0812">Transmembrane</keyword>
<feature type="signal peptide" evidence="2">
    <location>
        <begin position="1"/>
        <end position="26"/>
    </location>
</feature>
<comment type="subcellular location">
    <subcellularLocation>
        <location evidence="2">Cell membrane</location>
        <topology evidence="2">Lipid-anchor</topology>
    </subcellularLocation>
</comment>
<keyword evidence="4" id="KW-1185">Reference proteome</keyword>
<dbReference type="PANTHER" id="PTHR30203:SF33">
    <property type="entry name" value="BLR4455 PROTEIN"/>
    <property type="match status" value="1"/>
</dbReference>
<dbReference type="NCBIfam" id="TIGR01845">
    <property type="entry name" value="outer_NodT"/>
    <property type="match status" value="1"/>
</dbReference>
<dbReference type="Gene3D" id="1.20.1600.10">
    <property type="entry name" value="Outer membrane efflux proteins (OEP)"/>
    <property type="match status" value="1"/>
</dbReference>
<dbReference type="SUPFAM" id="SSF56954">
    <property type="entry name" value="Outer membrane efflux proteins (OEP)"/>
    <property type="match status" value="1"/>
</dbReference>
<keyword evidence="2" id="KW-0732">Signal</keyword>
<dbReference type="AlphaFoldDB" id="A0A7Y9ISR9"/>
<dbReference type="InterPro" id="IPR010131">
    <property type="entry name" value="MdtP/NodT-like"/>
</dbReference>
<keyword evidence="2" id="KW-1134">Transmembrane beta strand</keyword>
<evidence type="ECO:0000313" key="3">
    <source>
        <dbReference type="EMBL" id="NYE82392.1"/>
    </source>
</evidence>
<dbReference type="InterPro" id="IPR003423">
    <property type="entry name" value="OMP_efflux"/>
</dbReference>